<evidence type="ECO:0000313" key="3">
    <source>
        <dbReference type="Proteomes" id="UP001283361"/>
    </source>
</evidence>
<proteinExistence type="predicted"/>
<protein>
    <submittedName>
        <fullName evidence="2">Uncharacterized protein</fullName>
    </submittedName>
</protein>
<sequence>MSGWLLSGLGGMLTSRTLDQSGGGMDVERSRREGREKLDSDGMEGAERRRDEYRPERARANVSGDVVSGTRYLKARNRLGLELKTACRGRL</sequence>
<name>A0AAE1DIH0_9GAST</name>
<organism evidence="2 3">
    <name type="scientific">Elysia crispata</name>
    <name type="common">lettuce slug</name>
    <dbReference type="NCBI Taxonomy" id="231223"/>
    <lineage>
        <taxon>Eukaryota</taxon>
        <taxon>Metazoa</taxon>
        <taxon>Spiralia</taxon>
        <taxon>Lophotrochozoa</taxon>
        <taxon>Mollusca</taxon>
        <taxon>Gastropoda</taxon>
        <taxon>Heterobranchia</taxon>
        <taxon>Euthyneura</taxon>
        <taxon>Panpulmonata</taxon>
        <taxon>Sacoglossa</taxon>
        <taxon>Placobranchoidea</taxon>
        <taxon>Plakobranchidae</taxon>
        <taxon>Elysia</taxon>
    </lineage>
</organism>
<feature type="region of interest" description="Disordered" evidence="1">
    <location>
        <begin position="13"/>
        <end position="60"/>
    </location>
</feature>
<dbReference type="AlphaFoldDB" id="A0AAE1DIH0"/>
<comment type="caution">
    <text evidence="2">The sequence shown here is derived from an EMBL/GenBank/DDBJ whole genome shotgun (WGS) entry which is preliminary data.</text>
</comment>
<accession>A0AAE1DIH0</accession>
<gene>
    <name evidence="2" type="ORF">RRG08_011872</name>
</gene>
<evidence type="ECO:0000256" key="1">
    <source>
        <dbReference type="SAM" id="MobiDB-lite"/>
    </source>
</evidence>
<keyword evidence="3" id="KW-1185">Reference proteome</keyword>
<dbReference type="Proteomes" id="UP001283361">
    <property type="component" value="Unassembled WGS sequence"/>
</dbReference>
<evidence type="ECO:0000313" key="2">
    <source>
        <dbReference type="EMBL" id="KAK3771959.1"/>
    </source>
</evidence>
<reference evidence="2" key="1">
    <citation type="journal article" date="2023" name="G3 (Bethesda)">
        <title>A reference genome for the long-term kleptoplast-retaining sea slug Elysia crispata morphotype clarki.</title>
        <authorList>
            <person name="Eastman K.E."/>
            <person name="Pendleton A.L."/>
            <person name="Shaikh M.A."/>
            <person name="Suttiyut T."/>
            <person name="Ogas R."/>
            <person name="Tomko P."/>
            <person name="Gavelis G."/>
            <person name="Widhalm J.R."/>
            <person name="Wisecaver J.H."/>
        </authorList>
    </citation>
    <scope>NUCLEOTIDE SEQUENCE</scope>
    <source>
        <strain evidence="2">ECLA1</strain>
    </source>
</reference>
<feature type="compositionally biased region" description="Basic and acidic residues" evidence="1">
    <location>
        <begin position="26"/>
        <end position="59"/>
    </location>
</feature>
<dbReference type="EMBL" id="JAWDGP010003665">
    <property type="protein sequence ID" value="KAK3771959.1"/>
    <property type="molecule type" value="Genomic_DNA"/>
</dbReference>